<gene>
    <name evidence="7" type="primary">bcp_1</name>
    <name evidence="7" type="ORF">MSIMFB_02680</name>
</gene>
<keyword evidence="3 7" id="KW-0560">Oxidoreductase</keyword>
<dbReference type="InterPro" id="IPR013740">
    <property type="entry name" value="Redoxin"/>
</dbReference>
<evidence type="ECO:0000313" key="8">
    <source>
        <dbReference type="Proteomes" id="UP000554965"/>
    </source>
</evidence>
<keyword evidence="4" id="KW-1015">Disulfide bond</keyword>
<keyword evidence="1 7" id="KW-0575">Peroxidase</keyword>
<dbReference type="InterPro" id="IPR036249">
    <property type="entry name" value="Thioredoxin-like_sf"/>
</dbReference>
<dbReference type="GO" id="GO:0034599">
    <property type="term" value="P:cellular response to oxidative stress"/>
    <property type="evidence" value="ECO:0007669"/>
    <property type="project" value="TreeGrafter"/>
</dbReference>
<dbReference type="InterPro" id="IPR050924">
    <property type="entry name" value="Peroxiredoxin_BCP/PrxQ"/>
</dbReference>
<evidence type="ECO:0000259" key="6">
    <source>
        <dbReference type="Pfam" id="PF08534"/>
    </source>
</evidence>
<name>A0A7Z7N9W0_9MYCO</name>
<dbReference type="CDD" id="cd03017">
    <property type="entry name" value="PRX_BCP"/>
    <property type="match status" value="1"/>
</dbReference>
<evidence type="ECO:0000256" key="4">
    <source>
        <dbReference type="ARBA" id="ARBA00023157"/>
    </source>
</evidence>
<dbReference type="GO" id="GO:0045454">
    <property type="term" value="P:cell redox homeostasis"/>
    <property type="evidence" value="ECO:0007669"/>
    <property type="project" value="TreeGrafter"/>
</dbReference>
<dbReference type="PANTHER" id="PTHR42801:SF21">
    <property type="entry name" value="BCPB PROTEIN"/>
    <property type="match status" value="1"/>
</dbReference>
<dbReference type="AlphaFoldDB" id="A0A7Z7N9W0"/>
<dbReference type="Proteomes" id="UP000554965">
    <property type="component" value="Unassembled WGS sequence"/>
</dbReference>
<comment type="caution">
    <text evidence="7">The sequence shown here is derived from an EMBL/GenBank/DDBJ whole genome shotgun (WGS) entry which is preliminary data.</text>
</comment>
<dbReference type="Pfam" id="PF08534">
    <property type="entry name" value="Redoxin"/>
    <property type="match status" value="1"/>
</dbReference>
<evidence type="ECO:0000256" key="1">
    <source>
        <dbReference type="ARBA" id="ARBA00022559"/>
    </source>
</evidence>
<evidence type="ECO:0000313" key="7">
    <source>
        <dbReference type="EMBL" id="SOJ55191.1"/>
    </source>
</evidence>
<sequence>MDLVSPPSPAPVDDGAADHLPGRAVPRVALASTAGEMIAIDALGTGRTVIYAYPKIGRPGTASPEGWDSIPGARGCTPESCGFRDNYGELLNAGATRVFGLSSQEIDYQQEAVERLQLPFEMLSDPTLKLANDLGLPTFEAGGSTLYKRLTLIVRGGLIEHAFYPVFPPDEHAQQVLGWLRANPE</sequence>
<dbReference type="GO" id="GO:0008379">
    <property type="term" value="F:thioredoxin peroxidase activity"/>
    <property type="evidence" value="ECO:0007669"/>
    <property type="project" value="TreeGrafter"/>
</dbReference>
<keyword evidence="5" id="KW-0676">Redox-active center</keyword>
<dbReference type="EMBL" id="OCTY01000002">
    <property type="protein sequence ID" value="SOJ55191.1"/>
    <property type="molecule type" value="Genomic_DNA"/>
</dbReference>
<evidence type="ECO:0000256" key="2">
    <source>
        <dbReference type="ARBA" id="ARBA00022862"/>
    </source>
</evidence>
<dbReference type="EC" id="1.11.1.15" evidence="7"/>
<proteinExistence type="predicted"/>
<protein>
    <submittedName>
        <fullName evidence="7">Peroxiredoxin bcp</fullName>
        <ecNumber evidence="7">1.11.1.15</ecNumber>
    </submittedName>
</protein>
<organism evidence="7 8">
    <name type="scientific">Mycobacterium simulans</name>
    <dbReference type="NCBI Taxonomy" id="627089"/>
    <lineage>
        <taxon>Bacteria</taxon>
        <taxon>Bacillati</taxon>
        <taxon>Actinomycetota</taxon>
        <taxon>Actinomycetes</taxon>
        <taxon>Mycobacteriales</taxon>
        <taxon>Mycobacteriaceae</taxon>
        <taxon>Mycobacterium</taxon>
    </lineage>
</organism>
<keyword evidence="8" id="KW-1185">Reference proteome</keyword>
<keyword evidence="2" id="KW-0049">Antioxidant</keyword>
<evidence type="ECO:0000256" key="3">
    <source>
        <dbReference type="ARBA" id="ARBA00023002"/>
    </source>
</evidence>
<evidence type="ECO:0000256" key="5">
    <source>
        <dbReference type="ARBA" id="ARBA00023284"/>
    </source>
</evidence>
<dbReference type="GO" id="GO:0005737">
    <property type="term" value="C:cytoplasm"/>
    <property type="evidence" value="ECO:0007669"/>
    <property type="project" value="TreeGrafter"/>
</dbReference>
<dbReference type="PANTHER" id="PTHR42801">
    <property type="entry name" value="THIOREDOXIN-DEPENDENT PEROXIDE REDUCTASE"/>
    <property type="match status" value="1"/>
</dbReference>
<dbReference type="Gene3D" id="3.40.30.10">
    <property type="entry name" value="Glutaredoxin"/>
    <property type="match status" value="1"/>
</dbReference>
<dbReference type="SUPFAM" id="SSF52833">
    <property type="entry name" value="Thioredoxin-like"/>
    <property type="match status" value="1"/>
</dbReference>
<reference evidence="7 8" key="1">
    <citation type="submission" date="2017-10" db="EMBL/GenBank/DDBJ databases">
        <authorList>
            <consortium name="Urmite Genomes"/>
        </authorList>
    </citation>
    <scope>NUCLEOTIDE SEQUENCE [LARGE SCALE GENOMIC DNA]</scope>
    <source>
        <strain evidence="7 8">FB-527</strain>
    </source>
</reference>
<accession>A0A7Z7N9W0</accession>
<feature type="domain" description="Redoxin" evidence="6">
    <location>
        <begin position="22"/>
        <end position="175"/>
    </location>
</feature>